<dbReference type="Proteomes" id="UP000730618">
    <property type="component" value="Unassembled WGS sequence"/>
</dbReference>
<evidence type="ECO:0000313" key="1">
    <source>
        <dbReference type="EMBL" id="CAG7651574.1"/>
    </source>
</evidence>
<dbReference type="RefSeq" id="WP_218101249.1">
    <property type="nucleotide sequence ID" value="NZ_CAJVCE010000016.1"/>
</dbReference>
<protein>
    <submittedName>
        <fullName evidence="1">Uncharacterized protein</fullName>
    </submittedName>
</protein>
<reference evidence="1 2" key="1">
    <citation type="submission" date="2021-06" db="EMBL/GenBank/DDBJ databases">
        <authorList>
            <person name="Criscuolo A."/>
        </authorList>
    </citation>
    <scope>NUCLEOTIDE SEQUENCE [LARGE SCALE GENOMIC DNA]</scope>
    <source>
        <strain evidence="2">CIP 111802</strain>
    </source>
</reference>
<sequence>MSIITIKRFIQDGNYRELKIAEARLEQIQEILKENQKADGSIRMEWKDVGVVGKMMKYNVYRTNYIALNEHLLDLGILPLIADVDLSELNEDQIKVLKKYLVPGEPYVQFSPKKASRVDVSFVESEVAWLRDASFSDQAKAWRAAKGRLDTVENLYQNARAAALKSPSLRRKRKLQYDFGSFSYLERKASCDPEIVLSLLGAGVLIQCAKVDTTSLEECCARGYLRKPELNQFRQLVDVRERYVVMEIEKEKQSQEFLNRRLQRLSYLSRNQSMA</sequence>
<comment type="caution">
    <text evidence="1">The sequence shown here is derived from an EMBL/GenBank/DDBJ whole genome shotgun (WGS) entry which is preliminary data.</text>
</comment>
<dbReference type="EMBL" id="CAJVCE010000016">
    <property type="protein sequence ID" value="CAG7651574.1"/>
    <property type="molecule type" value="Genomic_DNA"/>
</dbReference>
<organism evidence="1 2">
    <name type="scientific">Paenibacillus allorhizosphaerae</name>
    <dbReference type="NCBI Taxonomy" id="2849866"/>
    <lineage>
        <taxon>Bacteria</taxon>
        <taxon>Bacillati</taxon>
        <taxon>Bacillota</taxon>
        <taxon>Bacilli</taxon>
        <taxon>Bacillales</taxon>
        <taxon>Paenibacillaceae</taxon>
        <taxon>Paenibacillus</taxon>
    </lineage>
</organism>
<keyword evidence="2" id="KW-1185">Reference proteome</keyword>
<gene>
    <name evidence="1" type="ORF">PAECIP111802_04999</name>
</gene>
<accession>A0ABM8VNJ9</accession>
<name>A0ABM8VNJ9_9BACL</name>
<evidence type="ECO:0000313" key="2">
    <source>
        <dbReference type="Proteomes" id="UP000730618"/>
    </source>
</evidence>
<proteinExistence type="predicted"/>